<evidence type="ECO:0000313" key="2">
    <source>
        <dbReference type="Proteomes" id="UP000299102"/>
    </source>
</evidence>
<protein>
    <recommendedName>
        <fullName evidence="3">Reverse transcriptase domain-containing protein</fullName>
    </recommendedName>
</protein>
<dbReference type="OrthoDB" id="425681at2759"/>
<keyword evidence="2" id="KW-1185">Reference proteome</keyword>
<dbReference type="Proteomes" id="UP000299102">
    <property type="component" value="Unassembled WGS sequence"/>
</dbReference>
<accession>A0A4C1U4R0</accession>
<gene>
    <name evidence="1" type="ORF">EVAR_11986_1</name>
</gene>
<dbReference type="EMBL" id="BGZK01000128">
    <property type="protein sequence ID" value="GBP21385.1"/>
    <property type="molecule type" value="Genomic_DNA"/>
</dbReference>
<proteinExistence type="predicted"/>
<reference evidence="1 2" key="1">
    <citation type="journal article" date="2019" name="Commun. Biol.">
        <title>The bagworm genome reveals a unique fibroin gene that provides high tensile strength.</title>
        <authorList>
            <person name="Kono N."/>
            <person name="Nakamura H."/>
            <person name="Ohtoshi R."/>
            <person name="Tomita M."/>
            <person name="Numata K."/>
            <person name="Arakawa K."/>
        </authorList>
    </citation>
    <scope>NUCLEOTIDE SEQUENCE [LARGE SCALE GENOMIC DNA]</scope>
</reference>
<sequence length="116" mass="13273">MCVLRIDVLSVKYLLYADDQVIPSPQVCRLQEMVNKMNDSVKKRDMKVNVDKTDRRSVFTNDGKHDRDIERRVNVGNKLNGALLVIMNSKSVSRQARLAIHGALIPMLMYGNENWA</sequence>
<name>A0A4C1U4R0_EUMVA</name>
<evidence type="ECO:0000313" key="1">
    <source>
        <dbReference type="EMBL" id="GBP21385.1"/>
    </source>
</evidence>
<dbReference type="AlphaFoldDB" id="A0A4C1U4R0"/>
<comment type="caution">
    <text evidence="1">The sequence shown here is derived from an EMBL/GenBank/DDBJ whole genome shotgun (WGS) entry which is preliminary data.</text>
</comment>
<organism evidence="1 2">
    <name type="scientific">Eumeta variegata</name>
    <name type="common">Bagworm moth</name>
    <name type="synonym">Eumeta japonica</name>
    <dbReference type="NCBI Taxonomy" id="151549"/>
    <lineage>
        <taxon>Eukaryota</taxon>
        <taxon>Metazoa</taxon>
        <taxon>Ecdysozoa</taxon>
        <taxon>Arthropoda</taxon>
        <taxon>Hexapoda</taxon>
        <taxon>Insecta</taxon>
        <taxon>Pterygota</taxon>
        <taxon>Neoptera</taxon>
        <taxon>Endopterygota</taxon>
        <taxon>Lepidoptera</taxon>
        <taxon>Glossata</taxon>
        <taxon>Ditrysia</taxon>
        <taxon>Tineoidea</taxon>
        <taxon>Psychidae</taxon>
        <taxon>Oiketicinae</taxon>
        <taxon>Eumeta</taxon>
    </lineage>
</organism>
<evidence type="ECO:0008006" key="3">
    <source>
        <dbReference type="Google" id="ProtNLM"/>
    </source>
</evidence>